<dbReference type="Proteomes" id="UP000309747">
    <property type="component" value="Unassembled WGS sequence"/>
</dbReference>
<evidence type="ECO:0000313" key="3">
    <source>
        <dbReference type="Proteomes" id="UP000309747"/>
    </source>
</evidence>
<organism evidence="2 3">
    <name type="scientific">Paracoccus gahaiensis</name>
    <dbReference type="NCBI Taxonomy" id="1706839"/>
    <lineage>
        <taxon>Bacteria</taxon>
        <taxon>Pseudomonadati</taxon>
        <taxon>Pseudomonadota</taxon>
        <taxon>Alphaproteobacteria</taxon>
        <taxon>Rhodobacterales</taxon>
        <taxon>Paracoccaceae</taxon>
        <taxon>Paracoccus</taxon>
    </lineage>
</organism>
<keyword evidence="1" id="KW-0732">Signal</keyword>
<gene>
    <name evidence="2" type="ORF">FA743_08445</name>
</gene>
<evidence type="ECO:0000256" key="1">
    <source>
        <dbReference type="SAM" id="SignalP"/>
    </source>
</evidence>
<evidence type="ECO:0008006" key="4">
    <source>
        <dbReference type="Google" id="ProtNLM"/>
    </source>
</evidence>
<reference evidence="2 3" key="1">
    <citation type="submission" date="2019-04" db="EMBL/GenBank/DDBJ databases">
        <authorList>
            <person name="Li J."/>
        </authorList>
    </citation>
    <scope>NUCLEOTIDE SEQUENCE [LARGE SCALE GENOMIC DNA]</scope>
    <source>
        <strain evidence="2 3">KCTC 42687</strain>
    </source>
</reference>
<comment type="caution">
    <text evidence="2">The sequence shown here is derived from an EMBL/GenBank/DDBJ whole genome shotgun (WGS) entry which is preliminary data.</text>
</comment>
<dbReference type="OrthoDB" id="7743892at2"/>
<evidence type="ECO:0000313" key="2">
    <source>
        <dbReference type="EMBL" id="TJZ92272.1"/>
    </source>
</evidence>
<protein>
    <recommendedName>
        <fullName evidence="4">Nuclear transport factor 2 family protein</fullName>
    </recommendedName>
</protein>
<sequence>MTCAKLLSGTGPHALSRAFALSLALIGAGVQAQETPDTAPPTDAVPLVEPSYATALIRDVLAAVNHGNWTGNYTVLRDHAAPEFALANDPTRLAGLFTTLRTERLDLLQAMVVDPVILQSDLSQSGQELRLTGYVPLQPRHVSFDLVFGQEGRRWLLLGISVGAFDPIEPPPTE</sequence>
<feature type="signal peptide" evidence="1">
    <location>
        <begin position="1"/>
        <end position="32"/>
    </location>
</feature>
<dbReference type="AlphaFoldDB" id="A0A4U0RCL7"/>
<proteinExistence type="predicted"/>
<keyword evidence="3" id="KW-1185">Reference proteome</keyword>
<feature type="chain" id="PRO_5020194925" description="Nuclear transport factor 2 family protein" evidence="1">
    <location>
        <begin position="33"/>
        <end position="174"/>
    </location>
</feature>
<dbReference type="RefSeq" id="WP_136885535.1">
    <property type="nucleotide sequence ID" value="NZ_SUNI01000005.1"/>
</dbReference>
<name>A0A4U0RCL7_9RHOB</name>
<dbReference type="EMBL" id="SUNI01000005">
    <property type="protein sequence ID" value="TJZ92272.1"/>
    <property type="molecule type" value="Genomic_DNA"/>
</dbReference>
<accession>A0A4U0RCL7</accession>